<dbReference type="PANTHER" id="PTHR31637:SF0">
    <property type="entry name" value="2,3-BISPHOSPHOGLYCERATE-INDEPENDENT PHOSPHOGLYCERATE MUTASE"/>
    <property type="match status" value="1"/>
</dbReference>
<feature type="binding site" evidence="8">
    <location>
        <position position="332"/>
    </location>
    <ligand>
        <name>substrate</name>
    </ligand>
</feature>
<evidence type="ECO:0000256" key="6">
    <source>
        <dbReference type="ARBA" id="ARBA00023211"/>
    </source>
</evidence>
<protein>
    <recommendedName>
        <fullName evidence="8 9">2,3-bisphosphoglycerate-independent phosphoglycerate mutase</fullName>
        <shortName evidence="8">BPG-independent PGAM</shortName>
        <shortName evidence="8">Phosphoglyceromutase</shortName>
        <shortName evidence="8">iPGM</shortName>
        <ecNumber evidence="8 9">5.4.2.12</ecNumber>
    </recommendedName>
</protein>
<dbReference type="EMBL" id="JAGGKS010000003">
    <property type="protein sequence ID" value="MBP1925525.1"/>
    <property type="molecule type" value="Genomic_DNA"/>
</dbReference>
<feature type="binding site" evidence="8">
    <location>
        <position position="61"/>
    </location>
    <ligand>
        <name>Mn(2+)</name>
        <dbReference type="ChEBI" id="CHEBI:29035"/>
        <label>2</label>
    </ligand>
</feature>
<evidence type="ECO:0000259" key="10">
    <source>
        <dbReference type="Pfam" id="PF01676"/>
    </source>
</evidence>
<sequence>MRKLTALIILDGWGVGPDYPGNAITKAKTPNFDLLMKKYPNTTLTASGYEVGLPKGQMGNSEVGHLNIGAGRIVYQDFTRITKSIEDNEFQNIEEFNNAINNVKQNDSTLHLMGLLSDGGVHSHNSHLYSLIKLAKDKGIRKLQIHCFTDGRDVGPASSISYIKELEKKINEIGIGRISTIIGRYYAMDRNQHWDRTKHAYDAMVNGKGEIFDNAVESIRDSYLENVTDEFIKPLIIKDENGKLGTVNENDSIIFYNFRPDRARQLTRAFVDDDFNNFDRKKINLKFVCMTQYDKTIENVEIAFKTHLVKNTLGEYLSENGFKQLRAAETEKYAHVTYFFNGELEEPLKNEVRILIPSPSVATYDLKPEMSAYELKSMILEEMEKDIYNVMIINFANADMVGHTGDMDAAIKAVETVDKCLGEVVNYIIRIGGTALITADHGNAEEMLDHTKLNKMTAHSTNKVPFIVVQNTNKIELREGILGDIAPTMLELLELEKPVEMTGESLIVRKNKK</sequence>
<evidence type="ECO:0000256" key="2">
    <source>
        <dbReference type="ARBA" id="ARBA00004798"/>
    </source>
</evidence>
<dbReference type="NCBIfam" id="TIGR01307">
    <property type="entry name" value="pgm_bpd_ind"/>
    <property type="match status" value="1"/>
</dbReference>
<dbReference type="PANTHER" id="PTHR31637">
    <property type="entry name" value="2,3-BISPHOSPHOGLYCERATE-INDEPENDENT PHOSPHOGLYCERATE MUTASE"/>
    <property type="match status" value="1"/>
</dbReference>
<comment type="subunit">
    <text evidence="8">Monomer.</text>
</comment>
<evidence type="ECO:0000259" key="11">
    <source>
        <dbReference type="Pfam" id="PF06415"/>
    </source>
</evidence>
<dbReference type="InterPro" id="IPR011258">
    <property type="entry name" value="BPG-indep_PGM_N"/>
</dbReference>
<feature type="binding site" evidence="8">
    <location>
        <begin position="152"/>
        <end position="153"/>
    </location>
    <ligand>
        <name>substrate</name>
    </ligand>
</feature>
<comment type="catalytic activity">
    <reaction evidence="1 8">
        <text>(2R)-2-phosphoglycerate = (2R)-3-phosphoglycerate</text>
        <dbReference type="Rhea" id="RHEA:15901"/>
        <dbReference type="ChEBI" id="CHEBI:58272"/>
        <dbReference type="ChEBI" id="CHEBI:58289"/>
        <dbReference type="EC" id="5.4.2.12"/>
    </reaction>
</comment>
<comment type="caution">
    <text evidence="12">The sequence shown here is derived from an EMBL/GenBank/DDBJ whole genome shotgun (WGS) entry which is preliminary data.</text>
</comment>
<dbReference type="InterPro" id="IPR005995">
    <property type="entry name" value="Pgm_bpd_ind"/>
</dbReference>
<evidence type="ECO:0000313" key="13">
    <source>
        <dbReference type="Proteomes" id="UP001519342"/>
    </source>
</evidence>
<dbReference type="PIRSF" id="PIRSF001492">
    <property type="entry name" value="IPGAM"/>
    <property type="match status" value="1"/>
</dbReference>
<dbReference type="Gene3D" id="3.40.720.10">
    <property type="entry name" value="Alkaline Phosphatase, subunit A"/>
    <property type="match status" value="1"/>
</dbReference>
<evidence type="ECO:0000256" key="9">
    <source>
        <dbReference type="NCBIfam" id="TIGR01307"/>
    </source>
</evidence>
<evidence type="ECO:0000256" key="8">
    <source>
        <dbReference type="HAMAP-Rule" id="MF_01038"/>
    </source>
</evidence>
<dbReference type="SUPFAM" id="SSF64158">
    <property type="entry name" value="2,3-Bisphosphoglycerate-independent phosphoglycerate mutase, substrate-binding domain"/>
    <property type="match status" value="1"/>
</dbReference>
<comment type="cofactor">
    <cofactor evidence="8">
        <name>Mn(2+)</name>
        <dbReference type="ChEBI" id="CHEBI:29035"/>
    </cofactor>
    <text evidence="8">Binds 2 manganese ions per subunit.</text>
</comment>
<organism evidence="12 13">
    <name type="scientific">Sedimentibacter acidaminivorans</name>
    <dbReference type="NCBI Taxonomy" id="913099"/>
    <lineage>
        <taxon>Bacteria</taxon>
        <taxon>Bacillati</taxon>
        <taxon>Bacillota</taxon>
        <taxon>Tissierellia</taxon>
        <taxon>Sedimentibacter</taxon>
    </lineage>
</organism>
<reference evidence="12 13" key="1">
    <citation type="submission" date="2021-03" db="EMBL/GenBank/DDBJ databases">
        <title>Genomic Encyclopedia of Type Strains, Phase IV (KMG-IV): sequencing the most valuable type-strain genomes for metagenomic binning, comparative biology and taxonomic classification.</title>
        <authorList>
            <person name="Goeker M."/>
        </authorList>
    </citation>
    <scope>NUCLEOTIDE SEQUENCE [LARGE SCALE GENOMIC DNA]</scope>
    <source>
        <strain evidence="12 13">DSM 24004</strain>
    </source>
</reference>
<keyword evidence="6 8" id="KW-0464">Manganese</keyword>
<dbReference type="InterPro" id="IPR036646">
    <property type="entry name" value="PGAM_B_sf"/>
</dbReference>
<dbReference type="Proteomes" id="UP001519342">
    <property type="component" value="Unassembled WGS sequence"/>
</dbReference>
<feature type="binding site" evidence="8">
    <location>
        <position position="184"/>
    </location>
    <ligand>
        <name>substrate</name>
    </ligand>
</feature>
<feature type="binding site" evidence="8">
    <location>
        <position position="399"/>
    </location>
    <ligand>
        <name>Mn(2+)</name>
        <dbReference type="ChEBI" id="CHEBI:29035"/>
        <label>1</label>
    </ligand>
</feature>
<keyword evidence="5 8" id="KW-0324">Glycolysis</keyword>
<keyword evidence="13" id="KW-1185">Reference proteome</keyword>
<evidence type="ECO:0000256" key="4">
    <source>
        <dbReference type="ARBA" id="ARBA00022723"/>
    </source>
</evidence>
<comment type="function">
    <text evidence="8">Catalyzes the interconversion of 2-phosphoglycerate and 3-phosphoglycerate.</text>
</comment>
<dbReference type="InterPro" id="IPR006124">
    <property type="entry name" value="Metalloenzyme"/>
</dbReference>
<feature type="binding site" evidence="8">
    <location>
        <position position="190"/>
    </location>
    <ligand>
        <name>substrate</name>
    </ligand>
</feature>
<dbReference type="SUPFAM" id="SSF53649">
    <property type="entry name" value="Alkaline phosphatase-like"/>
    <property type="match status" value="1"/>
</dbReference>
<feature type="active site" description="Phosphoserine intermediate" evidence="8">
    <location>
        <position position="61"/>
    </location>
</feature>
<keyword evidence="7 8" id="KW-0413">Isomerase</keyword>
<feature type="binding site" evidence="8">
    <location>
        <position position="122"/>
    </location>
    <ligand>
        <name>substrate</name>
    </ligand>
</feature>
<dbReference type="Pfam" id="PF06415">
    <property type="entry name" value="iPGM_N"/>
    <property type="match status" value="1"/>
</dbReference>
<dbReference type="HAMAP" id="MF_01038">
    <property type="entry name" value="GpmI"/>
    <property type="match status" value="1"/>
</dbReference>
<dbReference type="Gene3D" id="3.40.1450.10">
    <property type="entry name" value="BPG-independent phosphoglycerate mutase, domain B"/>
    <property type="match status" value="1"/>
</dbReference>
<evidence type="ECO:0000256" key="5">
    <source>
        <dbReference type="ARBA" id="ARBA00023152"/>
    </source>
</evidence>
<comment type="similarity">
    <text evidence="3 8">Belongs to the BPG-independent phosphoglycerate mutase family.</text>
</comment>
<feature type="binding site" evidence="8">
    <location>
        <position position="459"/>
    </location>
    <ligand>
        <name>Mn(2+)</name>
        <dbReference type="ChEBI" id="CHEBI:29035"/>
        <label>1</label>
    </ligand>
</feature>
<evidence type="ECO:0000313" key="12">
    <source>
        <dbReference type="EMBL" id="MBP1925525.1"/>
    </source>
</evidence>
<accession>A0ABS4GCU6</accession>
<evidence type="ECO:0000256" key="1">
    <source>
        <dbReference type="ARBA" id="ARBA00000370"/>
    </source>
</evidence>
<comment type="pathway">
    <text evidence="2 8">Carbohydrate degradation; glycolysis; pyruvate from D-glyceraldehyde 3-phosphate: step 3/5.</text>
</comment>
<dbReference type="InterPro" id="IPR017850">
    <property type="entry name" value="Alkaline_phosphatase_core_sf"/>
</dbReference>
<evidence type="ECO:0000256" key="3">
    <source>
        <dbReference type="ARBA" id="ARBA00008819"/>
    </source>
</evidence>
<evidence type="ECO:0000256" key="7">
    <source>
        <dbReference type="ARBA" id="ARBA00023235"/>
    </source>
</evidence>
<name>A0ABS4GCU6_9FIRM</name>
<keyword evidence="4 8" id="KW-0479">Metal-binding</keyword>
<feature type="binding site" evidence="8">
    <location>
        <position position="403"/>
    </location>
    <ligand>
        <name>Mn(2+)</name>
        <dbReference type="ChEBI" id="CHEBI:29035"/>
        <label>1</label>
    </ligand>
</feature>
<feature type="domain" description="Metalloenzyme" evidence="10">
    <location>
        <begin position="5"/>
        <end position="497"/>
    </location>
</feature>
<feature type="binding site" evidence="8">
    <location>
        <position position="11"/>
    </location>
    <ligand>
        <name>Mn(2+)</name>
        <dbReference type="ChEBI" id="CHEBI:29035"/>
        <label>2</label>
    </ligand>
</feature>
<dbReference type="EC" id="5.4.2.12" evidence="8 9"/>
<dbReference type="GO" id="GO:0004619">
    <property type="term" value="F:phosphoglycerate mutase activity"/>
    <property type="evidence" value="ECO:0007669"/>
    <property type="project" value="UniProtKB-EC"/>
</dbReference>
<feature type="binding site" evidence="8">
    <location>
        <begin position="259"/>
        <end position="262"/>
    </location>
    <ligand>
        <name>substrate</name>
    </ligand>
</feature>
<dbReference type="Pfam" id="PF01676">
    <property type="entry name" value="Metalloenzyme"/>
    <property type="match status" value="1"/>
</dbReference>
<proteinExistence type="inferred from homology"/>
<feature type="binding site" evidence="8">
    <location>
        <position position="440"/>
    </location>
    <ligand>
        <name>Mn(2+)</name>
        <dbReference type="ChEBI" id="CHEBI:29035"/>
        <label>2</label>
    </ligand>
</feature>
<feature type="binding site" evidence="8">
    <location>
        <position position="441"/>
    </location>
    <ligand>
        <name>Mn(2+)</name>
        <dbReference type="ChEBI" id="CHEBI:29035"/>
        <label>2</label>
    </ligand>
</feature>
<gene>
    <name evidence="8" type="primary">gpmI</name>
    <name evidence="12" type="ORF">J2Z76_001384</name>
</gene>
<feature type="domain" description="BPG-independent PGAM N-terminal" evidence="11">
    <location>
        <begin position="81"/>
        <end position="295"/>
    </location>
</feature>
<dbReference type="CDD" id="cd16010">
    <property type="entry name" value="iPGM"/>
    <property type="match status" value="1"/>
</dbReference>